<feature type="domain" description="F-box" evidence="1">
    <location>
        <begin position="14"/>
        <end position="62"/>
    </location>
</feature>
<dbReference type="InterPro" id="IPR055411">
    <property type="entry name" value="LRR_FXL15/At3g58940/PEG3-like"/>
</dbReference>
<accession>A0ABQ8DSR0</accession>
<gene>
    <name evidence="2" type="ORF">HID58_009224</name>
</gene>
<dbReference type="Proteomes" id="UP000824890">
    <property type="component" value="Unassembled WGS sequence"/>
</dbReference>
<dbReference type="PROSITE" id="PS50181">
    <property type="entry name" value="FBOX"/>
    <property type="match status" value="3"/>
</dbReference>
<comment type="caution">
    <text evidence="2">The sequence shown here is derived from an EMBL/GenBank/DDBJ whole genome shotgun (WGS) entry which is preliminary data.</text>
</comment>
<evidence type="ECO:0000313" key="2">
    <source>
        <dbReference type="EMBL" id="KAH0932107.1"/>
    </source>
</evidence>
<proteinExistence type="predicted"/>
<reference evidence="2 3" key="1">
    <citation type="submission" date="2021-05" db="EMBL/GenBank/DDBJ databases">
        <title>Genome Assembly of Synthetic Allotetraploid Brassica napus Reveals Homoeologous Exchanges between Subgenomes.</title>
        <authorList>
            <person name="Davis J.T."/>
        </authorList>
    </citation>
    <scope>NUCLEOTIDE SEQUENCE [LARGE SCALE GENOMIC DNA]</scope>
    <source>
        <strain evidence="3">cv. Da-Ae</strain>
        <tissue evidence="2">Seedling</tissue>
    </source>
</reference>
<keyword evidence="3" id="KW-1185">Reference proteome</keyword>
<dbReference type="SUPFAM" id="SSF81383">
    <property type="entry name" value="F-box domain"/>
    <property type="match status" value="3"/>
</dbReference>
<evidence type="ECO:0000313" key="3">
    <source>
        <dbReference type="Proteomes" id="UP000824890"/>
    </source>
</evidence>
<dbReference type="EMBL" id="JAGKQM010000003">
    <property type="protein sequence ID" value="KAH0932107.1"/>
    <property type="molecule type" value="Genomic_DNA"/>
</dbReference>
<dbReference type="InterPro" id="IPR036047">
    <property type="entry name" value="F-box-like_dom_sf"/>
</dbReference>
<dbReference type="Gene3D" id="3.80.10.10">
    <property type="entry name" value="Ribonuclease Inhibitor"/>
    <property type="match status" value="2"/>
</dbReference>
<dbReference type="Gene3D" id="1.20.1280.50">
    <property type="match status" value="3"/>
</dbReference>
<dbReference type="Pfam" id="PF08387">
    <property type="entry name" value="FBD"/>
    <property type="match status" value="3"/>
</dbReference>
<dbReference type="PANTHER" id="PTHR31900:SF34">
    <property type="entry name" value="EMB|CAB62440.1-RELATED"/>
    <property type="match status" value="1"/>
</dbReference>
<organism evidence="2 3">
    <name type="scientific">Brassica napus</name>
    <name type="common">Rape</name>
    <dbReference type="NCBI Taxonomy" id="3708"/>
    <lineage>
        <taxon>Eukaryota</taxon>
        <taxon>Viridiplantae</taxon>
        <taxon>Streptophyta</taxon>
        <taxon>Embryophyta</taxon>
        <taxon>Tracheophyta</taxon>
        <taxon>Spermatophyta</taxon>
        <taxon>Magnoliopsida</taxon>
        <taxon>eudicotyledons</taxon>
        <taxon>Gunneridae</taxon>
        <taxon>Pentapetalae</taxon>
        <taxon>rosids</taxon>
        <taxon>malvids</taxon>
        <taxon>Brassicales</taxon>
        <taxon>Brassicaceae</taxon>
        <taxon>Brassiceae</taxon>
        <taxon>Brassica</taxon>
    </lineage>
</organism>
<dbReference type="InterPro" id="IPR032675">
    <property type="entry name" value="LRR_dom_sf"/>
</dbReference>
<dbReference type="SMART" id="SM00579">
    <property type="entry name" value="FBD"/>
    <property type="match status" value="3"/>
</dbReference>
<sequence length="1196" mass="137128">MKAEELGNEEVTCSDRISDLPDDLLFRILSLIPVRMAMSTSLLSKRWNYVRKMMPTLMYDESCPYNGSLGFDQFCVMSLSLHEAPVLKTLYIKLTNQYDSIDTLLFPNIRSTLLKIKITLSSGYHSPTRFPNNLNVFKTLLVLKLHGNFVLSFVDSPVCFPSLKRLQLTCVNFRCEKSFKGILSACPALEDLILHRLCGLGRFLFSISSPSLQRLSITTLGAYYYYDATIHKISAPSLEYLKIFDDRGCYNFVGDMPKLVEADVKVHLSKIKKLRKFLSSLERLSIRLYPAIILNLTDSLIFKRLLHLELGYSFYSNLLLGLLKYFPNLRSLKLVQPYLTVNEDQLYCLVSVPECLSFHLENLQWSGYGGTLTEREAAVYILKNAHFLKTATISLQKTSMDNGQIMMKDLRSISKASASCQLEMSAAILGTEDVTSSDMISHLPDDLLLGILSLVPISEAMNASLLSKRWISLWKMMPVLEYVENSCPNMTSHGFLEFCRRSLQLHEATVLKTLTIKLKKQSVSLILPSCFPETVFKKLVVLKLHTIFCLEFDVSPPTSRSPKTRDNKFSFFEIKDFSGDIIFTEDMPNLVEATLKVDQRPKDFLRFLTSVEFLSIPLYAKEVLILADKISQRLLHLDLCIYGKVPRNVLLHLLKHSPKLQVLKLQEIDHYLTIERTTSDPPPSVCNPSSVPECLSFHLRTFQWICYGGTLEEKEIVRYILRNARCLKTAAIYAYSRDRRCRRKERLMMKELKSMPKASTSYKEIMEKAIKEARSWENAQVSVPTTPLMRFPPKPRSIKSSAARLGIEEVTCSDTISHLPDDLLFRILSLVPVRIALSTSLLSKRWNYVRKMMPTLVYDETCPYNGSLGFDQFCRMSLPLHEAPVFYSPIRFPNNLKVFKTLLVLKLEGRIAVDVVDSPVCFPSLKILHLTRVRFQYKEESFKRVLSACPVLEDLYLQRLCSHGRFVFTISVPTLQRLSIDTESVYHCYDDLRFEINTPSLNNLKINDRGGCFNFVEDMPKLVEANISLLESETGKLMKVLTYFRALQHLSLRLSPSILASHLKGTLISKRILHLELHIYDTIQLSLLTHLLEEYPKLRSLKLNQNHWFPKRGIEDQPRSVPECLSFHLETLEWIGYAGTLEENEVATYILKNAHCLKTATISLYLTDTEKRMLIEKELRSMTKGSCQLVILLLDY</sequence>
<dbReference type="SUPFAM" id="SSF52047">
    <property type="entry name" value="RNI-like"/>
    <property type="match status" value="2"/>
</dbReference>
<dbReference type="InterPro" id="IPR050232">
    <property type="entry name" value="FBL13/AtMIF1-like"/>
</dbReference>
<evidence type="ECO:0000259" key="1">
    <source>
        <dbReference type="PROSITE" id="PS50181"/>
    </source>
</evidence>
<dbReference type="InterPro" id="IPR001810">
    <property type="entry name" value="F-box_dom"/>
</dbReference>
<feature type="domain" description="F-box" evidence="1">
    <location>
        <begin position="813"/>
        <end position="861"/>
    </location>
</feature>
<dbReference type="Pfam" id="PF00646">
    <property type="entry name" value="F-box"/>
    <property type="match status" value="3"/>
</dbReference>
<protein>
    <recommendedName>
        <fullName evidence="1">F-box domain-containing protein</fullName>
    </recommendedName>
</protein>
<feature type="domain" description="F-box" evidence="1">
    <location>
        <begin position="437"/>
        <end position="473"/>
    </location>
</feature>
<dbReference type="InterPro" id="IPR006566">
    <property type="entry name" value="FBD"/>
</dbReference>
<dbReference type="Pfam" id="PF24758">
    <property type="entry name" value="LRR_At5g56370"/>
    <property type="match status" value="2"/>
</dbReference>
<dbReference type="PANTHER" id="PTHR31900">
    <property type="entry name" value="F-BOX/RNI SUPERFAMILY PROTEIN-RELATED"/>
    <property type="match status" value="1"/>
</dbReference>
<name>A0ABQ8DSR0_BRANA</name>
<dbReference type="SMART" id="SM00256">
    <property type="entry name" value="FBOX"/>
    <property type="match status" value="3"/>
</dbReference>